<dbReference type="eggNOG" id="COG2086">
    <property type="taxonomic scope" value="Bacteria"/>
</dbReference>
<dbReference type="HOGENOM" id="CLU_091028_0_0_6"/>
<dbReference type="GO" id="GO:0009055">
    <property type="term" value="F:electron transfer activity"/>
    <property type="evidence" value="ECO:0007669"/>
    <property type="project" value="InterPro"/>
</dbReference>
<dbReference type="EMBL" id="APLQ01000014">
    <property type="protein sequence ID" value="ENO14026.1"/>
    <property type="molecule type" value="Genomic_DNA"/>
</dbReference>
<dbReference type="STRING" id="626887.J057_21560"/>
<evidence type="ECO:0000313" key="5">
    <source>
        <dbReference type="EMBL" id="ENO14026.1"/>
    </source>
</evidence>
<gene>
    <name evidence="5" type="ORF">J057_21560</name>
</gene>
<evidence type="ECO:0000259" key="4">
    <source>
        <dbReference type="Pfam" id="PF01012"/>
    </source>
</evidence>
<dbReference type="Gene3D" id="3.40.50.620">
    <property type="entry name" value="HUPs"/>
    <property type="match status" value="1"/>
</dbReference>
<dbReference type="RefSeq" id="WP_004582246.1">
    <property type="nucleotide sequence ID" value="NZ_AP028878.1"/>
</dbReference>
<protein>
    <submittedName>
        <fullName evidence="5">Electron transfer flavoprotein subunit beta</fullName>
    </submittedName>
</protein>
<dbReference type="AlphaFoldDB" id="N6WR19"/>
<evidence type="ECO:0000256" key="1">
    <source>
        <dbReference type="ARBA" id="ARBA00007557"/>
    </source>
</evidence>
<evidence type="ECO:0000256" key="3">
    <source>
        <dbReference type="ARBA" id="ARBA00022982"/>
    </source>
</evidence>
<comment type="caution">
    <text evidence="5">The sequence shown here is derived from an EMBL/GenBank/DDBJ whole genome shotgun (WGS) entry which is preliminary data.</text>
</comment>
<keyword evidence="3" id="KW-0249">Electron transport</keyword>
<dbReference type="PANTHER" id="PTHR21294">
    <property type="entry name" value="ELECTRON TRANSFER FLAVOPROTEIN BETA-SUBUNIT"/>
    <property type="match status" value="1"/>
</dbReference>
<dbReference type="InterPro" id="IPR014730">
    <property type="entry name" value="ETF_a/b_N"/>
</dbReference>
<accession>N6WR19</accession>
<comment type="similarity">
    <text evidence="1">Belongs to the ETF beta-subunit/FixA family.</text>
</comment>
<evidence type="ECO:0000256" key="2">
    <source>
        <dbReference type="ARBA" id="ARBA00022448"/>
    </source>
</evidence>
<sequence length="264" mass="28324">MWPDTNLKVAALVSVGQHPKSGRARRASQDARAVELGLKMSGDNFEAIHVGNCHEEGLRQYLGMGLGRITRLVADEDADAVPVLGDHLQTAPAETMPDILLTGVHAERGEGSGMTPYLLAERLGWPLVPRIADIYKVENGKADVLQALPRGQRRLLRVPLPFVATVDNAAPDARQYAFGPANRGQLVDLTVPAPTDDARLQWQCSPARPRPKRLPIAKATSAADRFKAATAKPQGQGGTIIREGTDSEKAAAIMALLVSEGVVR</sequence>
<organism evidence="5 6">
    <name type="scientific">Marinobacter nanhaiticus D15-8W</name>
    <dbReference type="NCBI Taxonomy" id="626887"/>
    <lineage>
        <taxon>Bacteria</taxon>
        <taxon>Pseudomonadati</taxon>
        <taxon>Pseudomonadota</taxon>
        <taxon>Gammaproteobacteria</taxon>
        <taxon>Pseudomonadales</taxon>
        <taxon>Marinobacteraceae</taxon>
        <taxon>Marinobacter</taxon>
    </lineage>
</organism>
<dbReference type="PANTHER" id="PTHR21294:SF8">
    <property type="entry name" value="ELECTRON TRANSFER FLAVOPROTEIN SUBUNIT BETA"/>
    <property type="match status" value="1"/>
</dbReference>
<dbReference type="Pfam" id="PF01012">
    <property type="entry name" value="ETF"/>
    <property type="match status" value="1"/>
</dbReference>
<dbReference type="OrthoDB" id="5598152at2"/>
<name>N6WR19_9GAMM</name>
<dbReference type="SUPFAM" id="SSF52402">
    <property type="entry name" value="Adenine nucleotide alpha hydrolases-like"/>
    <property type="match status" value="1"/>
</dbReference>
<feature type="domain" description="Electron transfer flavoprotein alpha/beta-subunit N-terminal" evidence="4">
    <location>
        <begin position="30"/>
        <end position="192"/>
    </location>
</feature>
<keyword evidence="2" id="KW-0813">Transport</keyword>
<dbReference type="PATRIC" id="fig|626887.3.peg.4319"/>
<dbReference type="InterPro" id="IPR012255">
    <property type="entry name" value="ETF_b"/>
</dbReference>
<proteinExistence type="inferred from homology"/>
<keyword evidence="6" id="KW-1185">Reference proteome</keyword>
<dbReference type="Proteomes" id="UP000013165">
    <property type="component" value="Unassembled WGS sequence"/>
</dbReference>
<reference evidence="5 6" key="1">
    <citation type="journal article" date="2013" name="Genome Announc.">
        <title>Genome Sequence of the Polycyclic Aromatic Hydrocarbon-Degrading Bacterium Strain Marinobacter nanhaiticus D15-8WT.</title>
        <authorList>
            <person name="Cui Z."/>
            <person name="Gao W."/>
            <person name="Li Q."/>
            <person name="Xu G."/>
            <person name="Zheng L."/>
        </authorList>
    </citation>
    <scope>NUCLEOTIDE SEQUENCE [LARGE SCALE GENOMIC DNA]</scope>
    <source>
        <strain evidence="5 6">D15-8W</strain>
    </source>
</reference>
<evidence type="ECO:0000313" key="6">
    <source>
        <dbReference type="Proteomes" id="UP000013165"/>
    </source>
</evidence>
<dbReference type="InterPro" id="IPR014729">
    <property type="entry name" value="Rossmann-like_a/b/a_fold"/>
</dbReference>